<dbReference type="EMBL" id="CP121194">
    <property type="protein sequence ID" value="XBH11097.1"/>
    <property type="molecule type" value="Genomic_DNA"/>
</dbReference>
<name>A0AAU7D174_9BACT</name>
<dbReference type="InterPro" id="IPR000933">
    <property type="entry name" value="Glyco_hydro_29"/>
</dbReference>
<accession>A0AAU7D174</accession>
<dbReference type="PANTHER" id="PTHR10030:SF37">
    <property type="entry name" value="ALPHA-L-FUCOSIDASE-RELATED"/>
    <property type="match status" value="1"/>
</dbReference>
<evidence type="ECO:0000259" key="8">
    <source>
        <dbReference type="Pfam" id="PF01120"/>
    </source>
</evidence>
<dbReference type="Pfam" id="PF01120">
    <property type="entry name" value="Alpha_L_fucos"/>
    <property type="match status" value="1"/>
</dbReference>
<dbReference type="InterPro" id="IPR000421">
    <property type="entry name" value="FA58C"/>
</dbReference>
<dbReference type="InterPro" id="IPR016286">
    <property type="entry name" value="FUC_metazoa-typ"/>
</dbReference>
<evidence type="ECO:0000256" key="3">
    <source>
        <dbReference type="ARBA" id="ARBA00012662"/>
    </source>
</evidence>
<dbReference type="RefSeq" id="WP_348268585.1">
    <property type="nucleotide sequence ID" value="NZ_CP121194.1"/>
</dbReference>
<dbReference type="PANTHER" id="PTHR10030">
    <property type="entry name" value="ALPHA-L-FUCOSIDASE"/>
    <property type="match status" value="1"/>
</dbReference>
<evidence type="ECO:0000313" key="10">
    <source>
        <dbReference type="EMBL" id="XBH14526.1"/>
    </source>
</evidence>
<evidence type="ECO:0000256" key="1">
    <source>
        <dbReference type="ARBA" id="ARBA00004071"/>
    </source>
</evidence>
<dbReference type="Gene3D" id="3.20.20.80">
    <property type="entry name" value="Glycosidases"/>
    <property type="match status" value="1"/>
</dbReference>
<dbReference type="SMART" id="SM00812">
    <property type="entry name" value="Alpha_L_fucos"/>
    <property type="match status" value="1"/>
</dbReference>
<feature type="domain" description="F5/8 type C" evidence="7">
    <location>
        <begin position="364"/>
        <end position="462"/>
    </location>
</feature>
<dbReference type="AlphaFoldDB" id="A0AAU7D174"/>
<feature type="domain" description="Glycoside hydrolase family 29 N-terminal" evidence="8">
    <location>
        <begin position="89"/>
        <end position="343"/>
    </location>
</feature>
<evidence type="ECO:0000256" key="6">
    <source>
        <dbReference type="ARBA" id="ARBA00023295"/>
    </source>
</evidence>
<dbReference type="InterPro" id="IPR057739">
    <property type="entry name" value="Glyco_hydro_29_N"/>
</dbReference>
<dbReference type="InterPro" id="IPR017853">
    <property type="entry name" value="GH"/>
</dbReference>
<keyword evidence="5" id="KW-0378">Hydrolase</keyword>
<dbReference type="InterPro" id="IPR008979">
    <property type="entry name" value="Galactose-bd-like_sf"/>
</dbReference>
<comment type="function">
    <text evidence="1">Alpha-L-fucosidase is responsible for hydrolyzing the alpha-1,6-linked fucose joined to the reducing-end N-acetylglucosamine of the carbohydrate moieties of glycoproteins.</text>
</comment>
<dbReference type="GO" id="GO:0016139">
    <property type="term" value="P:glycoside catabolic process"/>
    <property type="evidence" value="ECO:0007669"/>
    <property type="project" value="TreeGrafter"/>
</dbReference>
<accession>A0AAU7DAX5</accession>
<organism evidence="9">
    <name type="scientific">Edaphobacter paludis</name>
    <dbReference type="NCBI Taxonomy" id="3035702"/>
    <lineage>
        <taxon>Bacteria</taxon>
        <taxon>Pseudomonadati</taxon>
        <taxon>Acidobacteriota</taxon>
        <taxon>Terriglobia</taxon>
        <taxon>Terriglobales</taxon>
        <taxon>Acidobacteriaceae</taxon>
        <taxon>Edaphobacter</taxon>
    </lineage>
</organism>
<evidence type="ECO:0000259" key="7">
    <source>
        <dbReference type="Pfam" id="PF00754"/>
    </source>
</evidence>
<evidence type="ECO:0000256" key="4">
    <source>
        <dbReference type="ARBA" id="ARBA00022729"/>
    </source>
</evidence>
<comment type="similarity">
    <text evidence="2">Belongs to the glycosyl hydrolase 29 family.</text>
</comment>
<sequence length="476" mass="53294">MFAAIRSEIDNPGVLKRSKSRGSQSILYRTIAALVCLAPLSSAIAQNFVDLKPSPAQVQWQDLEIGVIFHFGTNTFLNREWGDGTASPSVFNPTHVDTDQWMDAAKSAGARYAVLVAKHHDGFALWPTEQTDYSVKNSPWLDSKGDLVRMASDSAHKAGLGFGVYLSPWDRHDKRYPDPKAYDKYYLAQLDELATHYGPLTEFWLDGAGSTGRTYDFDSIITELRTYQPNTMVFADVALYKNADLRWVGNEDGKVLFENWNVIDRSGFLRWRPVESDTPLHRGHWFWHANDESTLRSVDDLLDIYTNTVGRGAQLMLGLAPDNTGQLPAADVKRLHEFGAALHRIYGHNLAAEQGHAVGISATAEHEALDNNPDTFWVAPPLHGTLEVHFDKPVTFDRAVTMERLDDGQHVEEYAIEAWQNGAWKPLARAQAIGHKKIDIFPACTTQRVRLNLISTSGTAAIREFQLFDGRSTSRQ</sequence>
<keyword evidence="4" id="KW-0732">Signal</keyword>
<dbReference type="EC" id="3.2.1.51" evidence="3"/>
<evidence type="ECO:0000256" key="2">
    <source>
        <dbReference type="ARBA" id="ARBA00007951"/>
    </source>
</evidence>
<evidence type="ECO:0000313" key="9">
    <source>
        <dbReference type="EMBL" id="XBH11097.1"/>
    </source>
</evidence>
<dbReference type="GO" id="GO:0006004">
    <property type="term" value="P:fucose metabolic process"/>
    <property type="evidence" value="ECO:0007669"/>
    <property type="project" value="InterPro"/>
</dbReference>
<dbReference type="KEGG" id="epl:P4G45_05055"/>
<gene>
    <name evidence="9" type="ORF">P4G45_05055</name>
    <name evidence="10" type="ORF">P8936_05020</name>
</gene>
<dbReference type="GO" id="GO:0004560">
    <property type="term" value="F:alpha-L-fucosidase activity"/>
    <property type="evidence" value="ECO:0007669"/>
    <property type="project" value="InterPro"/>
</dbReference>
<proteinExistence type="inferred from homology"/>
<dbReference type="Pfam" id="PF00754">
    <property type="entry name" value="F5_F8_type_C"/>
    <property type="match status" value="1"/>
</dbReference>
<dbReference type="SUPFAM" id="SSF49785">
    <property type="entry name" value="Galactose-binding domain-like"/>
    <property type="match status" value="1"/>
</dbReference>
<dbReference type="Gene3D" id="2.60.120.260">
    <property type="entry name" value="Galactose-binding domain-like"/>
    <property type="match status" value="1"/>
</dbReference>
<dbReference type="SUPFAM" id="SSF51445">
    <property type="entry name" value="(Trans)glycosidases"/>
    <property type="match status" value="1"/>
</dbReference>
<protein>
    <recommendedName>
        <fullName evidence="3">alpha-L-fucosidase</fullName>
        <ecNumber evidence="3">3.2.1.51</ecNumber>
    </recommendedName>
</protein>
<dbReference type="GO" id="GO:0005764">
    <property type="term" value="C:lysosome"/>
    <property type="evidence" value="ECO:0007669"/>
    <property type="project" value="TreeGrafter"/>
</dbReference>
<reference evidence="9" key="1">
    <citation type="submission" date="2023-03" db="EMBL/GenBank/DDBJ databases">
        <title>Edaphobacter sp.</title>
        <authorList>
            <person name="Huber K.J."/>
            <person name="Papendorf J."/>
            <person name="Pilke C."/>
            <person name="Bunk B."/>
            <person name="Sproeer C."/>
            <person name="Pester M."/>
        </authorList>
    </citation>
    <scope>NUCLEOTIDE SEQUENCE</scope>
    <source>
        <strain evidence="9">DSM 109919</strain>
        <strain evidence="10">DSM 109920</strain>
    </source>
</reference>
<evidence type="ECO:0000256" key="5">
    <source>
        <dbReference type="ARBA" id="ARBA00022801"/>
    </source>
</evidence>
<dbReference type="PRINTS" id="PR00741">
    <property type="entry name" value="GLHYDRLASE29"/>
</dbReference>
<dbReference type="EMBL" id="CP121195">
    <property type="protein sequence ID" value="XBH14526.1"/>
    <property type="molecule type" value="Genomic_DNA"/>
</dbReference>
<keyword evidence="6" id="KW-0326">Glycosidase</keyword>